<dbReference type="InterPro" id="IPR037120">
    <property type="entry name" value="Haem_peroxidase_sf_animal"/>
</dbReference>
<dbReference type="PaxDb" id="6945-B7P9B9"/>
<dbReference type="EMBL" id="ABJB011105510">
    <property type="status" value="NOT_ANNOTATED_CDS"/>
    <property type="molecule type" value="Genomic_DNA"/>
</dbReference>
<dbReference type="PANTHER" id="PTHR11475">
    <property type="entry name" value="OXIDASE/PEROXIDASE"/>
    <property type="match status" value="1"/>
</dbReference>
<dbReference type="EMBL" id="ABJB010021901">
    <property type="status" value="NOT_ANNOTATED_CDS"/>
    <property type="molecule type" value="Genomic_DNA"/>
</dbReference>
<protein>
    <submittedName>
        <fullName evidence="3 4">Peroxinectin, putative</fullName>
        <ecNumber evidence="3">1.11.1.7</ecNumber>
    </submittedName>
</protein>
<dbReference type="OrthoDB" id="2204368at2759"/>
<dbReference type="EMBL" id="ABJB010398225">
    <property type="status" value="NOT_ANNOTATED_CDS"/>
    <property type="molecule type" value="Genomic_DNA"/>
</dbReference>
<dbReference type="EnsemblMetazoa" id="ISCW002680-RA">
    <property type="protein sequence ID" value="ISCW002680-PA"/>
    <property type="gene ID" value="ISCW002680"/>
</dbReference>
<reference evidence="3 5" key="1">
    <citation type="submission" date="2008-03" db="EMBL/GenBank/DDBJ databases">
        <title>Annotation of Ixodes scapularis.</title>
        <authorList>
            <consortium name="Ixodes scapularis Genome Project Consortium"/>
            <person name="Caler E."/>
            <person name="Hannick L.I."/>
            <person name="Bidwell S."/>
            <person name="Joardar V."/>
            <person name="Thiagarajan M."/>
            <person name="Amedeo P."/>
            <person name="Galinsky K.J."/>
            <person name="Schobel S."/>
            <person name="Inman J."/>
            <person name="Hostetler J."/>
            <person name="Miller J."/>
            <person name="Hammond M."/>
            <person name="Megy K."/>
            <person name="Lawson D."/>
            <person name="Kodira C."/>
            <person name="Sutton G."/>
            <person name="Meyer J."/>
            <person name="Hill C.A."/>
            <person name="Birren B."/>
            <person name="Nene V."/>
            <person name="Collins F."/>
            <person name="Alarcon-Chaidez F."/>
            <person name="Wikel S."/>
            <person name="Strausberg R."/>
        </authorList>
    </citation>
    <scope>NUCLEOTIDE SEQUENCE [LARGE SCALE GENOMIC DNA]</scope>
    <source>
        <strain evidence="5">Wikel</strain>
        <strain evidence="3">Wikel colony</strain>
    </source>
</reference>
<dbReference type="EMBL" id="ABJB011018738">
    <property type="status" value="NOT_ANNOTATED_CDS"/>
    <property type="molecule type" value="Genomic_DNA"/>
</dbReference>
<name>B7P9B9_IXOSC</name>
<dbReference type="VEuPathDB" id="VectorBase:ISCW002680"/>
<reference evidence="4" key="2">
    <citation type="submission" date="2020-05" db="UniProtKB">
        <authorList>
            <consortium name="EnsemblMetazoa"/>
        </authorList>
    </citation>
    <scope>IDENTIFICATION</scope>
    <source>
        <strain evidence="4">wikel</strain>
    </source>
</reference>
<sequence>PLRCNKNLRYRTYDGSCNNLHAPCWGRAGESFGRLLKPAYADGLHQPRRGEYGRPLPNPRLVSLALAGGSWQTSDTEYTFHTDLLTHFGQLLAHDLTSSATFTTTQTVNGKTTKAPPKCCGKERPNAECSHIVIHHTDEFYPAGHCMENVRSDCYNASRTSCAKNSPGPYREQINEVTSFIDASIVYGSSEEESKKLRSEDGKGAKMLMDKTSLYIPKGLLPRKSEGECFSYMPGCDKQCFRAGDNRASLTPVIASLQTLLVREHNHIADKLKKKGWPNDKIYHVARKMISACLQVIAYKEYLPHVLGPEVVSRYRLQVPTVHYYYNETLNPSLLNTYAAAANRLPHAVVGTKFEREGHKCFHTSRVSYDLNTMDDFCKPRTDPVRSLVVGAACKHLQHQDTQITRFLFSNPPNLLGKDLLSLDVDRGRDHGLPPYVHYRKLCGLRPVYSFDDFKKESKSYDAVNRLQAVYGNHFEDLDLVAGLALEKPVLGSFYGPTAVCIMGEQYYRLKYADRFWFEHLYHPGAFSKDQVRDILKVSMATLICRNTDVEFLQRNVFKMSGKGNSKVNCKAILAETDYNYDLYK</sequence>
<dbReference type="EC" id="1.11.1.7" evidence="3"/>
<keyword evidence="5" id="KW-1185">Reference proteome</keyword>
<dbReference type="EMBL" id="ABJB010605848">
    <property type="status" value="NOT_ANNOTATED_CDS"/>
    <property type="molecule type" value="Genomic_DNA"/>
</dbReference>
<keyword evidence="2" id="KW-0349">Heme</keyword>
<dbReference type="PRINTS" id="PR00457">
    <property type="entry name" value="ANPEROXIDASE"/>
</dbReference>
<dbReference type="PANTHER" id="PTHR11475:SF134">
    <property type="entry name" value="LD42267P"/>
    <property type="match status" value="1"/>
</dbReference>
<evidence type="ECO:0000313" key="3">
    <source>
        <dbReference type="EMBL" id="EEC03191.1"/>
    </source>
</evidence>
<keyword evidence="3" id="KW-0560">Oxidoreductase</keyword>
<dbReference type="EMBL" id="ABJB010662339">
    <property type="status" value="NOT_ANNOTATED_CDS"/>
    <property type="molecule type" value="Genomic_DNA"/>
</dbReference>
<dbReference type="Proteomes" id="UP000001555">
    <property type="component" value="Unassembled WGS sequence"/>
</dbReference>
<dbReference type="GO" id="GO:0046872">
    <property type="term" value="F:metal ion binding"/>
    <property type="evidence" value="ECO:0007669"/>
    <property type="project" value="UniProtKB-KW"/>
</dbReference>
<evidence type="ECO:0000256" key="1">
    <source>
        <dbReference type="ARBA" id="ARBA00022559"/>
    </source>
</evidence>
<feature type="non-terminal residue" evidence="3">
    <location>
        <position position="1"/>
    </location>
</feature>
<evidence type="ECO:0000256" key="2">
    <source>
        <dbReference type="PIRSR" id="PIRSR619791-2"/>
    </source>
</evidence>
<dbReference type="InterPro" id="IPR010255">
    <property type="entry name" value="Haem_peroxidase_sf"/>
</dbReference>
<proteinExistence type="predicted"/>
<keyword evidence="2" id="KW-0408">Iron</keyword>
<accession>B7P9B9</accession>
<dbReference type="AlphaFoldDB" id="B7P9B9"/>
<dbReference type="GO" id="GO:0006979">
    <property type="term" value="P:response to oxidative stress"/>
    <property type="evidence" value="ECO:0007669"/>
    <property type="project" value="InterPro"/>
</dbReference>
<evidence type="ECO:0000313" key="4">
    <source>
        <dbReference type="EnsemblMetazoa" id="ISCW002680-PA"/>
    </source>
</evidence>
<dbReference type="FunFam" id="1.10.640.10:FF:000051">
    <property type="entry name" value="Peroxinectin, putative"/>
    <property type="match status" value="1"/>
</dbReference>
<feature type="binding site" description="axial binding residue" evidence="2">
    <location>
        <position position="347"/>
    </location>
    <ligand>
        <name>heme b</name>
        <dbReference type="ChEBI" id="CHEBI:60344"/>
    </ligand>
    <ligandPart>
        <name>Fe</name>
        <dbReference type="ChEBI" id="CHEBI:18248"/>
    </ligandPart>
</feature>
<dbReference type="Pfam" id="PF03098">
    <property type="entry name" value="An_peroxidase"/>
    <property type="match status" value="1"/>
</dbReference>
<dbReference type="GO" id="GO:0004601">
    <property type="term" value="F:peroxidase activity"/>
    <property type="evidence" value="ECO:0000318"/>
    <property type="project" value="GO_Central"/>
</dbReference>
<dbReference type="PROSITE" id="PS50292">
    <property type="entry name" value="PEROXIDASE_3"/>
    <property type="match status" value="1"/>
</dbReference>
<keyword evidence="1 3" id="KW-0575">Peroxidase</keyword>
<gene>
    <name evidence="3" type="ORF">IscW_ISCW002680</name>
</gene>
<evidence type="ECO:0000313" key="5">
    <source>
        <dbReference type="Proteomes" id="UP000001555"/>
    </source>
</evidence>
<dbReference type="HOGENOM" id="CLU_006087_2_2_1"/>
<dbReference type="VEuPathDB" id="VectorBase:ISCI002680"/>
<dbReference type="InterPro" id="IPR019791">
    <property type="entry name" value="Haem_peroxidase_animal"/>
</dbReference>
<dbReference type="SUPFAM" id="SSF48113">
    <property type="entry name" value="Heme-dependent peroxidases"/>
    <property type="match status" value="1"/>
</dbReference>
<dbReference type="GO" id="GO:0020037">
    <property type="term" value="F:heme binding"/>
    <property type="evidence" value="ECO:0007669"/>
    <property type="project" value="InterPro"/>
</dbReference>
<organism>
    <name type="scientific">Ixodes scapularis</name>
    <name type="common">Black-legged tick</name>
    <name type="synonym">Deer tick</name>
    <dbReference type="NCBI Taxonomy" id="6945"/>
    <lineage>
        <taxon>Eukaryota</taxon>
        <taxon>Metazoa</taxon>
        <taxon>Ecdysozoa</taxon>
        <taxon>Arthropoda</taxon>
        <taxon>Chelicerata</taxon>
        <taxon>Arachnida</taxon>
        <taxon>Acari</taxon>
        <taxon>Parasitiformes</taxon>
        <taxon>Ixodida</taxon>
        <taxon>Ixodoidea</taxon>
        <taxon>Ixodidae</taxon>
        <taxon>Ixodinae</taxon>
        <taxon>Ixodes</taxon>
    </lineage>
</organism>
<dbReference type="CDD" id="cd09823">
    <property type="entry name" value="peroxinectin_like"/>
    <property type="match status" value="1"/>
</dbReference>
<keyword evidence="2" id="KW-0479">Metal-binding</keyword>
<dbReference type="EMBL" id="ABJB010636765">
    <property type="status" value="NOT_ANNOTATED_CDS"/>
    <property type="molecule type" value="Genomic_DNA"/>
</dbReference>
<dbReference type="EMBL" id="ABJB010782512">
    <property type="status" value="NOT_ANNOTATED_CDS"/>
    <property type="molecule type" value="Genomic_DNA"/>
</dbReference>
<dbReference type="VEuPathDB" id="VectorBase:ISCP_019086"/>
<dbReference type="GO" id="GO:0140825">
    <property type="term" value="F:lactoperoxidase activity"/>
    <property type="evidence" value="ECO:0007669"/>
    <property type="project" value="UniProtKB-EC"/>
</dbReference>
<dbReference type="Gene3D" id="1.10.640.10">
    <property type="entry name" value="Haem peroxidase domain superfamily, animal type"/>
    <property type="match status" value="1"/>
</dbReference>
<dbReference type="EMBL" id="DS662343">
    <property type="protein sequence ID" value="EEC03191.1"/>
    <property type="molecule type" value="Genomic_DNA"/>
</dbReference>